<dbReference type="KEGG" id="dfa:DFA_04203"/>
<accession>F4Q1K6</accession>
<dbReference type="Proteomes" id="UP000007797">
    <property type="component" value="Unassembled WGS sequence"/>
</dbReference>
<dbReference type="GeneID" id="14870562"/>
<sequence>MKLIILANLLVVLVFLVGTINGQSSSLPVMIFDQQPDLSIQYLEIDLYSGIVFKKVSVPNPDGSKLLKWVRAVYPYVAFFTSNNNGTLFQIHSLNINTNVLENTYNSTTSFLYPPILSDQPFGYFWGQTMTAYFPGLAGNGFETTSLLPYSFNTQYPSNSPIMLGPAQLNDTAQFNSIPISAFDGVDYFYVLFSIGDLTGISTYSLQGSTSKQVILNIPGRSIQGTEQLFMLYGQLYYCVLENGVGITVSIMNLVNGEVEIIYKDLNPGYQSTFQPFVLNKITGTITILVQTPDDKILVTVLSYNQSTKQYTIDNVIPTNSSFIIPSI</sequence>
<protein>
    <submittedName>
        <fullName evidence="2">Uncharacterized protein</fullName>
    </submittedName>
</protein>
<evidence type="ECO:0000313" key="3">
    <source>
        <dbReference type="Proteomes" id="UP000007797"/>
    </source>
</evidence>
<keyword evidence="1" id="KW-0732">Signal</keyword>
<proteinExistence type="predicted"/>
<gene>
    <name evidence="2" type="ORF">DFA_04203</name>
</gene>
<evidence type="ECO:0000313" key="2">
    <source>
        <dbReference type="EMBL" id="EGG18707.1"/>
    </source>
</evidence>
<dbReference type="AlphaFoldDB" id="F4Q1K6"/>
<dbReference type="RefSeq" id="XP_004366611.1">
    <property type="nucleotide sequence ID" value="XM_004366554.1"/>
</dbReference>
<feature type="chain" id="PRO_5003320491" evidence="1">
    <location>
        <begin position="23"/>
        <end position="328"/>
    </location>
</feature>
<keyword evidence="3" id="KW-1185">Reference proteome</keyword>
<reference evidence="3" key="1">
    <citation type="journal article" date="2011" name="Genome Res.">
        <title>Phylogeny-wide analysis of social amoeba genomes highlights ancient origins for complex intercellular communication.</title>
        <authorList>
            <person name="Heidel A.J."/>
            <person name="Lawal H.M."/>
            <person name="Felder M."/>
            <person name="Schilde C."/>
            <person name="Helps N.R."/>
            <person name="Tunggal B."/>
            <person name="Rivero F."/>
            <person name="John U."/>
            <person name="Schleicher M."/>
            <person name="Eichinger L."/>
            <person name="Platzer M."/>
            <person name="Noegel A.A."/>
            <person name="Schaap P."/>
            <person name="Gloeckner G."/>
        </authorList>
    </citation>
    <scope>NUCLEOTIDE SEQUENCE [LARGE SCALE GENOMIC DNA]</scope>
    <source>
        <strain evidence="3">SH3</strain>
    </source>
</reference>
<feature type="signal peptide" evidence="1">
    <location>
        <begin position="1"/>
        <end position="22"/>
    </location>
</feature>
<organism evidence="2 3">
    <name type="scientific">Cavenderia fasciculata</name>
    <name type="common">Slime mold</name>
    <name type="synonym">Dictyostelium fasciculatum</name>
    <dbReference type="NCBI Taxonomy" id="261658"/>
    <lineage>
        <taxon>Eukaryota</taxon>
        <taxon>Amoebozoa</taxon>
        <taxon>Evosea</taxon>
        <taxon>Eumycetozoa</taxon>
        <taxon>Dictyostelia</taxon>
        <taxon>Acytosteliales</taxon>
        <taxon>Cavenderiaceae</taxon>
        <taxon>Cavenderia</taxon>
    </lineage>
</organism>
<dbReference type="EMBL" id="GL883018">
    <property type="protein sequence ID" value="EGG18707.1"/>
    <property type="molecule type" value="Genomic_DNA"/>
</dbReference>
<name>F4Q1K6_CACFS</name>
<evidence type="ECO:0000256" key="1">
    <source>
        <dbReference type="SAM" id="SignalP"/>
    </source>
</evidence>